<dbReference type="EMBL" id="CP158273">
    <property type="protein sequence ID" value="XDJ95725.1"/>
    <property type="molecule type" value="Genomic_DNA"/>
</dbReference>
<evidence type="ECO:0000313" key="6">
    <source>
        <dbReference type="EMBL" id="XDJ95725.1"/>
    </source>
</evidence>
<evidence type="ECO:0000259" key="2">
    <source>
        <dbReference type="PROSITE" id="PS50994"/>
    </source>
</evidence>
<dbReference type="EMBL" id="CP158272">
    <property type="protein sequence ID" value="XDJ98373.1"/>
    <property type="molecule type" value="Genomic_DNA"/>
</dbReference>
<dbReference type="PANTHER" id="PTHR35004">
    <property type="entry name" value="TRANSPOSASE RV3428C-RELATED"/>
    <property type="match status" value="1"/>
</dbReference>
<evidence type="ECO:0000313" key="7">
    <source>
        <dbReference type="EMBL" id="XDJ98373.1"/>
    </source>
</evidence>
<dbReference type="PANTHER" id="PTHR35004:SF6">
    <property type="entry name" value="TRANSPOSASE"/>
    <property type="match status" value="1"/>
</dbReference>
<organism evidence="5">
    <name type="scientific">Castellaniella ginsengisoli</name>
    <dbReference type="NCBI Taxonomy" id="546114"/>
    <lineage>
        <taxon>Bacteria</taxon>
        <taxon>Pseudomonadati</taxon>
        <taxon>Pseudomonadota</taxon>
        <taxon>Betaproteobacteria</taxon>
        <taxon>Burkholderiales</taxon>
        <taxon>Alcaligenaceae</taxon>
        <taxon>Castellaniella</taxon>
    </lineage>
</organism>
<dbReference type="SUPFAM" id="SSF53098">
    <property type="entry name" value="Ribonuclease H-like"/>
    <property type="match status" value="1"/>
</dbReference>
<proteinExistence type="predicted"/>
<evidence type="ECO:0000313" key="3">
    <source>
        <dbReference type="EMBL" id="XDJ87407.1"/>
    </source>
</evidence>
<dbReference type="GO" id="GO:0003676">
    <property type="term" value="F:nucleic acid binding"/>
    <property type="evidence" value="ECO:0007669"/>
    <property type="project" value="InterPro"/>
</dbReference>
<dbReference type="EMBL" id="CP158269">
    <property type="protein sequence ID" value="XDJ87407.1"/>
    <property type="molecule type" value="Genomic_DNA"/>
</dbReference>
<dbReference type="EMBL" id="CP158271">
    <property type="protein sequence ID" value="XDJ94582.1"/>
    <property type="molecule type" value="Genomic_DNA"/>
</dbReference>
<sequence length="660" mass="74792">MNGFAFQKHCRFEYGGVEHQVQRINADKASIVAERTNDGQICCLNIDDLLRAFSEGSLEFLDAVSNTGQSTLFQRPISELNDSTQRELDRRLAYVTAIREAAPYSITPEAVIPIRDAVAQKIGDDDRPSFISLYRWVGSVALHGDFRALIPRYDRRGPRHSRQDDRILELFDEAVQKAFAISPRATVKMVRDIFIALVNQENSLRPKGQKYKIPCRATCYRLFSCLDAYEQTVLREGKRIATRKFKLAGVGAETSRILERVEIDHTPLDLFLIDENTRLPLGRPTLTIILDHYSRMLLGYHLGFNAPSTAAVLAALRHAILPKKKRKSKIGLEITGDWPCHGIPEALVVDNGLEFHSQALEHLAFNLGMRIQYCPKKEPQFKGCVERYLKTINYTFSHLVPGTSFAKFYERGDYDPQEHAVLTLTEFRELFEKWVIDVYAQAVHGTLGTTPLEKWNSSAKAYMPRLPKSPQQLISEVGIPCKRHLRHDGIRLHGLYYSSEDLAPILRKFGPGIELTVSYDPSDLGSIRVFDPASNEVVHTAYAKNFDYASGLMLEQHRLIRQELVRQGRSAEDPIALAQEQQALREKIAELAVSKKHSKRRLAARLRGAQKQGESIKPRRARSVIEKPSPKTSPSLKKSVIEAENRPRIGTFKMRNPGVM</sequence>
<dbReference type="InterPro" id="IPR036397">
    <property type="entry name" value="RNaseH_sf"/>
</dbReference>
<protein>
    <submittedName>
        <fullName evidence="5">Transposase family protein</fullName>
    </submittedName>
</protein>
<evidence type="ECO:0000313" key="5">
    <source>
        <dbReference type="EMBL" id="XDJ94582.1"/>
    </source>
</evidence>
<reference evidence="5" key="1">
    <citation type="submission" date="2024-05" db="EMBL/GenBank/DDBJ databases">
        <authorList>
            <person name="Luo Y.-C."/>
            <person name="Nicholds J."/>
            <person name="Mortimer T."/>
            <person name="Maboni G."/>
        </authorList>
    </citation>
    <scope>NUCLEOTIDE SEQUENCE</scope>
    <source>
        <strain evidence="6">124370</strain>
        <strain evidence="7">124566</strain>
        <strain evidence="5">124953</strain>
        <strain evidence="4">130308</strain>
        <strain evidence="3">130416</strain>
    </source>
</reference>
<dbReference type="Gene3D" id="3.30.420.10">
    <property type="entry name" value="Ribonuclease H-like superfamily/Ribonuclease H"/>
    <property type="match status" value="1"/>
</dbReference>
<feature type="region of interest" description="Disordered" evidence="1">
    <location>
        <begin position="605"/>
        <end position="647"/>
    </location>
</feature>
<dbReference type="AlphaFoldDB" id="A0AB39GSF5"/>
<dbReference type="GO" id="GO:0015074">
    <property type="term" value="P:DNA integration"/>
    <property type="evidence" value="ECO:0007669"/>
    <property type="project" value="InterPro"/>
</dbReference>
<dbReference type="InterPro" id="IPR015378">
    <property type="entry name" value="Transposase-like_Mu_C"/>
</dbReference>
<evidence type="ECO:0000313" key="4">
    <source>
        <dbReference type="EMBL" id="XDJ91351.1"/>
    </source>
</evidence>
<dbReference type="InterPro" id="IPR012337">
    <property type="entry name" value="RNaseH-like_sf"/>
</dbReference>
<dbReference type="EMBL" id="CP158270">
    <property type="protein sequence ID" value="XDJ91351.1"/>
    <property type="molecule type" value="Genomic_DNA"/>
</dbReference>
<dbReference type="PROSITE" id="PS50994">
    <property type="entry name" value="INTEGRASE"/>
    <property type="match status" value="1"/>
</dbReference>
<accession>A0AB39GSF5</accession>
<dbReference type="RefSeq" id="WP_368648923.1">
    <property type="nucleotide sequence ID" value="NZ_CP158269.1"/>
</dbReference>
<dbReference type="Pfam" id="PF09299">
    <property type="entry name" value="Mu-transpos_C"/>
    <property type="match status" value="1"/>
</dbReference>
<name>A0AB39GSF5_9BURK</name>
<dbReference type="InterPro" id="IPR001584">
    <property type="entry name" value="Integrase_cat-core"/>
</dbReference>
<feature type="domain" description="Integrase catalytic" evidence="2">
    <location>
        <begin position="263"/>
        <end position="459"/>
    </location>
</feature>
<gene>
    <name evidence="5" type="ORF">ABRY95_06155</name>
    <name evidence="3" type="ORF">ABRY98_10735</name>
    <name evidence="6" type="ORF">ABRZ05_11625</name>
    <name evidence="7" type="ORF">ABRZ11_11280</name>
    <name evidence="4" type="ORF">ABRZ12_03390</name>
</gene>
<evidence type="ECO:0000256" key="1">
    <source>
        <dbReference type="SAM" id="MobiDB-lite"/>
    </source>
</evidence>